<name>A0AAU9JP09_9CILI</name>
<gene>
    <name evidence="4" type="ORF">BSTOLATCC_MIC31743</name>
</gene>
<reference evidence="4" key="1">
    <citation type="submission" date="2021-09" db="EMBL/GenBank/DDBJ databases">
        <authorList>
            <consortium name="AG Swart"/>
            <person name="Singh M."/>
            <person name="Singh A."/>
            <person name="Seah K."/>
            <person name="Emmerich C."/>
        </authorList>
    </citation>
    <scope>NUCLEOTIDE SEQUENCE</scope>
    <source>
        <strain evidence="4">ATCC30299</strain>
    </source>
</reference>
<dbReference type="CDD" id="cd14733">
    <property type="entry name" value="BACK"/>
    <property type="match status" value="1"/>
</dbReference>
<accession>A0AAU9JP09</accession>
<dbReference type="InterPro" id="IPR009091">
    <property type="entry name" value="RCC1/BLIP-II"/>
</dbReference>
<feature type="repeat" description="RCC1" evidence="2">
    <location>
        <begin position="321"/>
        <end position="382"/>
    </location>
</feature>
<feature type="repeat" description="RCC1" evidence="2">
    <location>
        <begin position="259"/>
        <end position="320"/>
    </location>
</feature>
<dbReference type="Pfam" id="PF25390">
    <property type="entry name" value="WD40_RLD"/>
    <property type="match status" value="1"/>
</dbReference>
<protein>
    <recommendedName>
        <fullName evidence="3">BTB domain-containing protein</fullName>
    </recommendedName>
</protein>
<dbReference type="SUPFAM" id="SSF50985">
    <property type="entry name" value="RCC1/BLIP-II"/>
    <property type="match status" value="2"/>
</dbReference>
<evidence type="ECO:0000313" key="4">
    <source>
        <dbReference type="EMBL" id="CAG9322618.1"/>
    </source>
</evidence>
<dbReference type="InterPro" id="IPR011333">
    <property type="entry name" value="SKP1/BTB/POZ_sf"/>
</dbReference>
<dbReference type="Proteomes" id="UP001162131">
    <property type="component" value="Unassembled WGS sequence"/>
</dbReference>
<keyword evidence="1" id="KW-0677">Repeat</keyword>
<dbReference type="InterPro" id="IPR051625">
    <property type="entry name" value="Signaling_Regulatory_Domain"/>
</dbReference>
<dbReference type="EMBL" id="CAJZBQ010000032">
    <property type="protein sequence ID" value="CAG9322618.1"/>
    <property type="molecule type" value="Genomic_DNA"/>
</dbReference>
<feature type="repeat" description="RCC1" evidence="2">
    <location>
        <begin position="74"/>
        <end position="135"/>
    </location>
</feature>
<keyword evidence="5" id="KW-1185">Reference proteome</keyword>
<proteinExistence type="predicted"/>
<comment type="caution">
    <text evidence="4">The sequence shown here is derived from an EMBL/GenBank/DDBJ whole genome shotgun (WGS) entry which is preliminary data.</text>
</comment>
<feature type="repeat" description="RCC1" evidence="2">
    <location>
        <begin position="197"/>
        <end position="258"/>
    </location>
</feature>
<feature type="repeat" description="RCC1" evidence="2">
    <location>
        <begin position="383"/>
        <end position="456"/>
    </location>
</feature>
<evidence type="ECO:0000256" key="2">
    <source>
        <dbReference type="PROSITE-ProRule" id="PRU00235"/>
    </source>
</evidence>
<feature type="repeat" description="RCC1" evidence="2">
    <location>
        <begin position="136"/>
        <end position="196"/>
    </location>
</feature>
<dbReference type="PROSITE" id="PS50012">
    <property type="entry name" value="RCC1_3"/>
    <property type="match status" value="7"/>
</dbReference>
<dbReference type="Gene3D" id="1.25.40.420">
    <property type="match status" value="1"/>
</dbReference>
<dbReference type="Pfam" id="PF07707">
    <property type="entry name" value="BACK"/>
    <property type="match status" value="1"/>
</dbReference>
<dbReference type="InterPro" id="IPR000408">
    <property type="entry name" value="Reg_chr_condens"/>
</dbReference>
<feature type="repeat" description="RCC1" evidence="2">
    <location>
        <begin position="10"/>
        <end position="73"/>
    </location>
</feature>
<dbReference type="PROSITE" id="PS00626">
    <property type="entry name" value="RCC1_2"/>
    <property type="match status" value="2"/>
</dbReference>
<feature type="domain" description="BTB" evidence="3">
    <location>
        <begin position="475"/>
        <end position="539"/>
    </location>
</feature>
<dbReference type="SUPFAM" id="SSF54695">
    <property type="entry name" value="POZ domain"/>
    <property type="match status" value="2"/>
</dbReference>
<evidence type="ECO:0000259" key="3">
    <source>
        <dbReference type="PROSITE" id="PS50097"/>
    </source>
</evidence>
<dbReference type="AlphaFoldDB" id="A0AAU9JP09"/>
<dbReference type="PROSITE" id="PS50097">
    <property type="entry name" value="BTB"/>
    <property type="match status" value="2"/>
</dbReference>
<feature type="domain" description="BTB" evidence="3">
    <location>
        <begin position="654"/>
        <end position="721"/>
    </location>
</feature>
<dbReference type="InterPro" id="IPR000210">
    <property type="entry name" value="BTB/POZ_dom"/>
</dbReference>
<dbReference type="PRINTS" id="PR00633">
    <property type="entry name" value="RCCNDNSATION"/>
</dbReference>
<dbReference type="PANTHER" id="PTHR22872">
    <property type="entry name" value="BTK-BINDING PROTEIN-RELATED"/>
    <property type="match status" value="1"/>
</dbReference>
<sequence>MESDHEDLGGEVFTWGSGEMGQLGFSPIEVAQLPKDSESFPYQPFPVPIRTLSGYVITQVAGGDGHSLAVTSNGRVYSWGASACGQLGLSDIDQMPKDSEGYPYHPEPRLTEGLLDFKIVLVSCGDAHTAALTSEGIVLTWGGGGCGQLGHPDTLNMPKDDDGCPFQPEPRIVDSLNVSIKHISCGKAHTVAISEEGLMYTWGAGACGQLGHPDTSVFPLDEDGYPYHPVPKLVSALRAYKLKMAACGDVHTLALSEEGSLYCFGGGSFGQLGLGNIKNLPVDVDDCPFMPIPKQIETLKKTKISYIACGDSHSMAVTVNGELYGWGAAACGQLGIEDTAYLPKDQEESPYEPLPRLITELKGKIVTSVACGEAHTLVLTDRGVLYSFGASSCGQLGLLQQDLTDNTKRRIARSIRDSEQKSVNYQPTPKLISQLLSRKVLAIACGGVHNIVIAEPSPQSLAADLYSSFKQGLFTDVNFVFKVGSREEIISCHKIVLASRSDYFKQLLKNTSTIEMTYSKEAFSKVIEYIYLDDMEILLETISSCKSYDQVVELLELANNFKLSELQKACQTHLMQILRPYIPDPLPIDHGNNLKGLIFLPDGRAAILPSAAYQRMLSESIMLDTRDQNSPEVEPRLYPLGMNLLKELNSPEFSDVTLIVEGKPIYAHRVIIAAQSQYFSALYSHGFREAREGIVEIGDVTYNGMMNLLRYCYSDELQIDLDTVLDLFTLCERFSVPGVKQRGEFQLVPSLSVERAAQLFKYAKNFQCGRLKEICLVYIEEHFNQVIGTQAFEDLDKDSILEIMRFNKCYR</sequence>
<dbReference type="Pfam" id="PF00651">
    <property type="entry name" value="BTB"/>
    <property type="match status" value="2"/>
</dbReference>
<organism evidence="4 5">
    <name type="scientific">Blepharisma stoltei</name>
    <dbReference type="NCBI Taxonomy" id="1481888"/>
    <lineage>
        <taxon>Eukaryota</taxon>
        <taxon>Sar</taxon>
        <taxon>Alveolata</taxon>
        <taxon>Ciliophora</taxon>
        <taxon>Postciliodesmatophora</taxon>
        <taxon>Heterotrichea</taxon>
        <taxon>Heterotrichida</taxon>
        <taxon>Blepharismidae</taxon>
        <taxon>Blepharisma</taxon>
    </lineage>
</organism>
<dbReference type="CDD" id="cd18186">
    <property type="entry name" value="BTB_POZ_ZBTB_KLHL-like"/>
    <property type="match status" value="1"/>
</dbReference>
<dbReference type="SMART" id="SM00225">
    <property type="entry name" value="BTB"/>
    <property type="match status" value="2"/>
</dbReference>
<dbReference type="Gene3D" id="3.30.710.10">
    <property type="entry name" value="Potassium Channel Kv1.1, Chain A"/>
    <property type="match status" value="2"/>
</dbReference>
<dbReference type="InterPro" id="IPR011705">
    <property type="entry name" value="BACK"/>
</dbReference>
<evidence type="ECO:0000256" key="1">
    <source>
        <dbReference type="ARBA" id="ARBA00022737"/>
    </source>
</evidence>
<dbReference type="InterPro" id="IPR058923">
    <property type="entry name" value="RCC1-like_dom"/>
</dbReference>
<dbReference type="Gene3D" id="2.130.10.30">
    <property type="entry name" value="Regulator of chromosome condensation 1/beta-lactamase-inhibitor protein II"/>
    <property type="match status" value="2"/>
</dbReference>
<evidence type="ECO:0000313" key="5">
    <source>
        <dbReference type="Proteomes" id="UP001162131"/>
    </source>
</evidence>